<dbReference type="EMBL" id="ASPP01006689">
    <property type="protein sequence ID" value="ETO28409.1"/>
    <property type="molecule type" value="Genomic_DNA"/>
</dbReference>
<sequence length="266" mass="29885">MHGVDNLKKYSPTWLLNHWKQANDVAYPASSSSSSLESNDQQSIELAKLSMSSLFDKALLNKNDNSSSIDRVTLYKSLADFAEQCSKRWPKCLLIHSTKDTVVPFSSSNSFFQALTQLHIPVELLPYNGCSHYDHLMALVDPYNAFFSKQVTDITARVFDNFKPLRVSLRDQPLPPSPSFPISQGNGLDKTTTDEQKSNEATETIQSDTLPPLNLSGSQQTKETEVLQELLKGINNSMEELEVAETNRHNKVDDLDKLRNLIKEGH</sequence>
<dbReference type="Proteomes" id="UP000023152">
    <property type="component" value="Unassembled WGS sequence"/>
</dbReference>
<feature type="compositionally biased region" description="Polar residues" evidence="2">
    <location>
        <begin position="201"/>
        <end position="221"/>
    </location>
</feature>
<comment type="caution">
    <text evidence="4">The sequence shown here is derived from an EMBL/GenBank/DDBJ whole genome shotgun (WGS) entry which is preliminary data.</text>
</comment>
<proteinExistence type="predicted"/>
<feature type="domain" description="Peptidase S9 prolyl oligopeptidase catalytic" evidence="3">
    <location>
        <begin position="73"/>
        <end position="132"/>
    </location>
</feature>
<dbReference type="Gene3D" id="3.40.50.1820">
    <property type="entry name" value="alpha/beta hydrolase"/>
    <property type="match status" value="1"/>
</dbReference>
<evidence type="ECO:0000256" key="2">
    <source>
        <dbReference type="SAM" id="MobiDB-lite"/>
    </source>
</evidence>
<feature type="compositionally biased region" description="Polar residues" evidence="2">
    <location>
        <begin position="180"/>
        <end position="190"/>
    </location>
</feature>
<feature type="compositionally biased region" description="Basic and acidic residues" evidence="2">
    <location>
        <begin position="191"/>
        <end position="200"/>
    </location>
</feature>
<keyword evidence="1" id="KW-0175">Coiled coil</keyword>
<name>X6NRT5_RETFI</name>
<gene>
    <name evidence="4" type="ORF">RFI_08722</name>
</gene>
<evidence type="ECO:0000313" key="4">
    <source>
        <dbReference type="EMBL" id="ETO28409.1"/>
    </source>
</evidence>
<dbReference type="GO" id="GO:0006508">
    <property type="term" value="P:proteolysis"/>
    <property type="evidence" value="ECO:0007669"/>
    <property type="project" value="InterPro"/>
</dbReference>
<accession>X6NRT5</accession>
<evidence type="ECO:0000259" key="3">
    <source>
        <dbReference type="Pfam" id="PF00326"/>
    </source>
</evidence>
<reference evidence="4 5" key="1">
    <citation type="journal article" date="2013" name="Curr. Biol.">
        <title>The Genome of the Foraminiferan Reticulomyxa filosa.</title>
        <authorList>
            <person name="Glockner G."/>
            <person name="Hulsmann N."/>
            <person name="Schleicher M."/>
            <person name="Noegel A.A."/>
            <person name="Eichinger L."/>
            <person name="Gallinger C."/>
            <person name="Pawlowski J."/>
            <person name="Sierra R."/>
            <person name="Euteneuer U."/>
            <person name="Pillet L."/>
            <person name="Moustafa A."/>
            <person name="Platzer M."/>
            <person name="Groth M."/>
            <person name="Szafranski K."/>
            <person name="Schliwa M."/>
        </authorList>
    </citation>
    <scope>NUCLEOTIDE SEQUENCE [LARGE SCALE GENOMIC DNA]</scope>
</reference>
<dbReference type="AlphaFoldDB" id="X6NRT5"/>
<dbReference type="SUPFAM" id="SSF53474">
    <property type="entry name" value="alpha/beta-Hydrolases"/>
    <property type="match status" value="1"/>
</dbReference>
<dbReference type="Pfam" id="PF00326">
    <property type="entry name" value="Peptidase_S9"/>
    <property type="match status" value="1"/>
</dbReference>
<feature type="region of interest" description="Disordered" evidence="2">
    <location>
        <begin position="170"/>
        <end position="222"/>
    </location>
</feature>
<dbReference type="InterPro" id="IPR029058">
    <property type="entry name" value="AB_hydrolase_fold"/>
</dbReference>
<protein>
    <recommendedName>
        <fullName evidence="3">Peptidase S9 prolyl oligopeptidase catalytic domain-containing protein</fullName>
    </recommendedName>
</protein>
<dbReference type="GO" id="GO:0008236">
    <property type="term" value="F:serine-type peptidase activity"/>
    <property type="evidence" value="ECO:0007669"/>
    <property type="project" value="InterPro"/>
</dbReference>
<evidence type="ECO:0000313" key="5">
    <source>
        <dbReference type="Proteomes" id="UP000023152"/>
    </source>
</evidence>
<organism evidence="4 5">
    <name type="scientific">Reticulomyxa filosa</name>
    <dbReference type="NCBI Taxonomy" id="46433"/>
    <lineage>
        <taxon>Eukaryota</taxon>
        <taxon>Sar</taxon>
        <taxon>Rhizaria</taxon>
        <taxon>Retaria</taxon>
        <taxon>Foraminifera</taxon>
        <taxon>Monothalamids</taxon>
        <taxon>Reticulomyxidae</taxon>
        <taxon>Reticulomyxa</taxon>
    </lineage>
</organism>
<feature type="coiled-coil region" evidence="1">
    <location>
        <begin position="227"/>
        <end position="261"/>
    </location>
</feature>
<dbReference type="InterPro" id="IPR001375">
    <property type="entry name" value="Peptidase_S9_cat"/>
</dbReference>
<evidence type="ECO:0000256" key="1">
    <source>
        <dbReference type="SAM" id="Coils"/>
    </source>
</evidence>
<keyword evidence="5" id="KW-1185">Reference proteome</keyword>
<dbReference type="OrthoDB" id="433474at2759"/>